<dbReference type="Pfam" id="PF00691">
    <property type="entry name" value="OmpA"/>
    <property type="match status" value="1"/>
</dbReference>
<dbReference type="Gene3D" id="3.30.1330.60">
    <property type="entry name" value="OmpA-like domain"/>
    <property type="match status" value="1"/>
</dbReference>
<protein>
    <submittedName>
        <fullName evidence="4">OmpA family protein</fullName>
    </submittedName>
</protein>
<dbReference type="SUPFAM" id="SSF103088">
    <property type="entry name" value="OmpA-like"/>
    <property type="match status" value="1"/>
</dbReference>
<evidence type="ECO:0000256" key="1">
    <source>
        <dbReference type="PROSITE-ProRule" id="PRU00473"/>
    </source>
</evidence>
<proteinExistence type="predicted"/>
<keyword evidence="1 2" id="KW-0472">Membrane</keyword>
<organism evidence="4 5">
    <name type="scientific">Aquincola tertiaricarbonis</name>
    <dbReference type="NCBI Taxonomy" id="391953"/>
    <lineage>
        <taxon>Bacteria</taxon>
        <taxon>Pseudomonadati</taxon>
        <taxon>Pseudomonadota</taxon>
        <taxon>Betaproteobacteria</taxon>
        <taxon>Burkholderiales</taxon>
        <taxon>Sphaerotilaceae</taxon>
        <taxon>Aquincola</taxon>
    </lineage>
</organism>
<evidence type="ECO:0000259" key="3">
    <source>
        <dbReference type="PROSITE" id="PS51123"/>
    </source>
</evidence>
<dbReference type="EMBL" id="CP097636">
    <property type="protein sequence ID" value="URI11367.1"/>
    <property type="molecule type" value="Genomic_DNA"/>
</dbReference>
<dbReference type="InterPro" id="IPR036737">
    <property type="entry name" value="OmpA-like_sf"/>
</dbReference>
<feature type="transmembrane region" description="Helical" evidence="2">
    <location>
        <begin position="12"/>
        <end position="34"/>
    </location>
</feature>
<keyword evidence="5" id="KW-1185">Reference proteome</keyword>
<name>A0ABY4SHI2_AQUTE</name>
<sequence>MYQEDKDDTTRVGLWITFGVVALVVISVIASMVVRQIRINNAAPQDVKAVVEEVILIDGPLTGDLAGTLYFETAQATLPADAAAELSKVMEALAAAPARKVVLSGFHDATGDAARNAELAKQRALAARAALVAAGVDTARVQLRRPEVTTGSGSEQEARRVELRLVD</sequence>
<gene>
    <name evidence="4" type="ORF">MW290_20695</name>
</gene>
<dbReference type="PANTHER" id="PTHR30329">
    <property type="entry name" value="STATOR ELEMENT OF FLAGELLAR MOTOR COMPLEX"/>
    <property type="match status" value="1"/>
</dbReference>
<evidence type="ECO:0000313" key="5">
    <source>
        <dbReference type="Proteomes" id="UP001056201"/>
    </source>
</evidence>
<dbReference type="RefSeq" id="WP_250199563.1">
    <property type="nucleotide sequence ID" value="NZ_CP097636.1"/>
</dbReference>
<reference evidence="4" key="1">
    <citation type="submission" date="2022-05" db="EMBL/GenBank/DDBJ databases">
        <title>An RpoN-dependent PEP-CTERM gene is involved in floc formation of an Aquincola tertiaricarbonis strain.</title>
        <authorList>
            <person name="Qiu D."/>
            <person name="Xia M."/>
        </authorList>
    </citation>
    <scope>NUCLEOTIDE SEQUENCE</scope>
    <source>
        <strain evidence="4">RN12</strain>
    </source>
</reference>
<dbReference type="Proteomes" id="UP001056201">
    <property type="component" value="Chromosome 2"/>
</dbReference>
<accession>A0ABY4SHI2</accession>
<dbReference type="InterPro" id="IPR050330">
    <property type="entry name" value="Bact_OuterMem_StrucFunc"/>
</dbReference>
<dbReference type="PROSITE" id="PS51123">
    <property type="entry name" value="OMPA_2"/>
    <property type="match status" value="1"/>
</dbReference>
<keyword evidence="2" id="KW-0812">Transmembrane</keyword>
<dbReference type="InterPro" id="IPR006665">
    <property type="entry name" value="OmpA-like"/>
</dbReference>
<evidence type="ECO:0000256" key="2">
    <source>
        <dbReference type="SAM" id="Phobius"/>
    </source>
</evidence>
<evidence type="ECO:0000313" key="4">
    <source>
        <dbReference type="EMBL" id="URI11367.1"/>
    </source>
</evidence>
<keyword evidence="2" id="KW-1133">Transmembrane helix</keyword>
<feature type="domain" description="OmpA-like" evidence="3">
    <location>
        <begin position="58"/>
        <end position="167"/>
    </location>
</feature>
<dbReference type="PANTHER" id="PTHR30329:SF21">
    <property type="entry name" value="LIPOPROTEIN YIAD-RELATED"/>
    <property type="match status" value="1"/>
</dbReference>